<reference evidence="2" key="1">
    <citation type="submission" date="2020-01" db="EMBL/GenBank/DDBJ databases">
        <authorList>
            <person name="Richard D."/>
        </authorList>
    </citation>
    <scope>NUCLEOTIDE SEQUENCE</scope>
    <source>
        <strain evidence="2">JP541</strain>
    </source>
</reference>
<organism evidence="2 3">
    <name type="scientific">Xanthomonas citri pv. citri</name>
    <dbReference type="NCBI Taxonomy" id="611301"/>
    <lineage>
        <taxon>Bacteria</taxon>
        <taxon>Pseudomonadati</taxon>
        <taxon>Pseudomonadota</taxon>
        <taxon>Gammaproteobacteria</taxon>
        <taxon>Lysobacterales</taxon>
        <taxon>Lysobacteraceae</taxon>
        <taxon>Xanthomonas</taxon>
    </lineage>
</organism>
<sequence>GNDRLIILKNAEIINIKGKNELQNAINKELGLSYLLFMNSIMFGQGIKRLIQESNSDKKKLFEEVFDLEYLNLAKGIANQDKAVILNEINQLESESLSLKKELEANKEAYFDLRSREKSFKKDLREKSRKLKEERKDLTA</sequence>
<feature type="coiled-coil region" evidence="1">
    <location>
        <begin position="82"/>
        <end position="109"/>
    </location>
</feature>
<proteinExistence type="predicted"/>
<keyword evidence="1" id="KW-0175">Coiled coil</keyword>
<feature type="non-terminal residue" evidence="2">
    <location>
        <position position="1"/>
    </location>
</feature>
<feature type="non-terminal residue" evidence="2">
    <location>
        <position position="140"/>
    </location>
</feature>
<evidence type="ECO:0000256" key="1">
    <source>
        <dbReference type="SAM" id="Coils"/>
    </source>
</evidence>
<dbReference type="InterPro" id="IPR027417">
    <property type="entry name" value="P-loop_NTPase"/>
</dbReference>
<accession>A0A8I0L6M2</accession>
<comment type="caution">
    <text evidence="2">The sequence shown here is derived from an EMBL/GenBank/DDBJ whole genome shotgun (WGS) entry which is preliminary data.</text>
</comment>
<evidence type="ECO:0000313" key="2">
    <source>
        <dbReference type="EMBL" id="MBD4336296.1"/>
    </source>
</evidence>
<dbReference type="AlphaFoldDB" id="A0A8I0L6M2"/>
<gene>
    <name evidence="2" type="ORF">GUH15_09585</name>
</gene>
<evidence type="ECO:0000313" key="3">
    <source>
        <dbReference type="Proteomes" id="UP000653002"/>
    </source>
</evidence>
<dbReference type="Proteomes" id="UP000653002">
    <property type="component" value="Unassembled WGS sequence"/>
</dbReference>
<name>A0A8I0L6M2_XANCI</name>
<dbReference type="EMBL" id="JAABFR010000671">
    <property type="protein sequence ID" value="MBD4336296.1"/>
    <property type="molecule type" value="Genomic_DNA"/>
</dbReference>
<protein>
    <submittedName>
        <fullName evidence="2">Uncharacterized protein</fullName>
    </submittedName>
</protein>
<dbReference type="Gene3D" id="3.40.50.300">
    <property type="entry name" value="P-loop containing nucleotide triphosphate hydrolases"/>
    <property type="match status" value="1"/>
</dbReference>